<evidence type="ECO:0000313" key="13">
    <source>
        <dbReference type="Proteomes" id="UP001466331"/>
    </source>
</evidence>
<feature type="domain" description="Orn/DAP/Arg decarboxylase 2 C-terminal" evidence="11">
    <location>
        <begin position="165"/>
        <end position="338"/>
    </location>
</feature>
<accession>A0ABU9UA41</accession>
<keyword evidence="7 12" id="KW-0456">Lyase</keyword>
<dbReference type="Gene3D" id="2.40.37.10">
    <property type="entry name" value="Lyase, Ornithine Decarboxylase, Chain A, domain 1"/>
    <property type="match status" value="1"/>
</dbReference>
<dbReference type="InterPro" id="IPR005730">
    <property type="entry name" value="Nsp_de-COase"/>
</dbReference>
<evidence type="ECO:0000256" key="5">
    <source>
        <dbReference type="ARBA" id="ARBA00022898"/>
    </source>
</evidence>
<dbReference type="CDD" id="cd06829">
    <property type="entry name" value="PLPDE_III_CANSDC"/>
    <property type="match status" value="1"/>
</dbReference>
<dbReference type="PIRSF" id="PIRSF038941">
    <property type="entry name" value="NspC"/>
    <property type="match status" value="1"/>
</dbReference>
<evidence type="ECO:0000256" key="10">
    <source>
        <dbReference type="ARBA" id="ARBA00047389"/>
    </source>
</evidence>
<reference evidence="12 13" key="1">
    <citation type="submission" date="2024-03" db="EMBL/GenBank/DDBJ databases">
        <title>Ignisphaera cupida sp. nov., a hyperthermophilic hydrolytic archaeon from a hot spring of Kamchatka, and proposal of Ignisphaeraceae fam. nov.</title>
        <authorList>
            <person name="Podosokorskaya O.A."/>
            <person name="Elcheninov A.G."/>
            <person name="Maltseva A.I."/>
            <person name="Zayulina K.S."/>
            <person name="Novikov A."/>
            <person name="Merkel A.Y."/>
        </authorList>
    </citation>
    <scope>NUCLEOTIDE SEQUENCE [LARGE SCALE GENOMIC DNA]</scope>
    <source>
        <strain evidence="12 13">38H-sp</strain>
    </source>
</reference>
<gene>
    <name evidence="12" type="primary">nspC</name>
    <name evidence="12" type="ORF">WKV44_03095</name>
</gene>
<dbReference type="Gene3D" id="3.20.20.10">
    <property type="entry name" value="Alanine racemase"/>
    <property type="match status" value="1"/>
</dbReference>
<dbReference type="EMBL" id="JBCHKQ010000001">
    <property type="protein sequence ID" value="MEM5947523.1"/>
    <property type="molecule type" value="Genomic_DNA"/>
</dbReference>
<evidence type="ECO:0000259" key="11">
    <source>
        <dbReference type="Pfam" id="PF00278"/>
    </source>
</evidence>
<dbReference type="InterPro" id="IPR029066">
    <property type="entry name" value="PLP-binding_barrel"/>
</dbReference>
<evidence type="ECO:0000313" key="12">
    <source>
        <dbReference type="EMBL" id="MEM5947523.1"/>
    </source>
</evidence>
<keyword evidence="13" id="KW-1185">Reference proteome</keyword>
<dbReference type="Pfam" id="PF00278">
    <property type="entry name" value="Orn_DAP_Arg_deC"/>
    <property type="match status" value="1"/>
</dbReference>
<evidence type="ECO:0000256" key="4">
    <source>
        <dbReference type="ARBA" id="ARBA00022793"/>
    </source>
</evidence>
<comment type="caution">
    <text evidence="12">The sequence shown here is derived from an EMBL/GenBank/DDBJ whole genome shotgun (WGS) entry which is preliminary data.</text>
</comment>
<protein>
    <recommendedName>
        <fullName evidence="3">Carboxynorspermidine/carboxyspermidine decarboxylase</fullName>
        <ecNumber evidence="2">4.1.1.96</ecNumber>
    </recommendedName>
</protein>
<dbReference type="Proteomes" id="UP001466331">
    <property type="component" value="Unassembled WGS sequence"/>
</dbReference>
<comment type="catalytic activity">
    <reaction evidence="9">
        <text>carboxyspermidine + H(+) = spermidine + CO2</text>
        <dbReference type="Rhea" id="RHEA:34095"/>
        <dbReference type="ChEBI" id="CHEBI:15378"/>
        <dbReference type="ChEBI" id="CHEBI:16526"/>
        <dbReference type="ChEBI" id="CHEBI:57834"/>
        <dbReference type="ChEBI" id="CHEBI:65072"/>
        <dbReference type="EC" id="4.1.1.96"/>
    </reaction>
</comment>
<sequence>MDFFKGFDPYSVQSPCFVVDTDAVEYNLRILDDVQKRSGAKILLALKAFSMWHIAPLISSYLCGTCASGLWEAELGREEFDGIVSTYSPAYKESEIVRIMELSDHVIFNTPSQFLRFKDYASSSSHPVELGLRVNPEQSEAPVAIYDPSGPFSRLGTVLSEFDPSIVDELDGFHFHTLCEQNADALERVLRAFEERFGEFVSGRKWVNWGGGHHITREDYDTEKLINLVCDFIARYDVDVYLEPGEAVALGTGVLVAEVLDIVHNGMNIAILDTSATTHMPDVLEMPYRPHIWDAGEAGEKAYTYRLGGPSCLAGDVIGDYSFDRPLKPGDRLVFSDMAHYTMVKTTTFNGVKLPSIAVYSSTSRKAEHVRHFYYSDFKNRLS</sequence>
<keyword evidence="6" id="KW-0745">Spermidine biosynthesis</keyword>
<comment type="similarity">
    <text evidence="8">Belongs to the Orn/Lys/Arg decarboxylase class-II family. NspC subfamily.</text>
</comment>
<comment type="catalytic activity">
    <reaction evidence="10">
        <text>carboxynorspermidine + H(+) = norspermidine + CO2</text>
        <dbReference type="Rhea" id="RHEA:34099"/>
        <dbReference type="ChEBI" id="CHEBI:15378"/>
        <dbReference type="ChEBI" id="CHEBI:16526"/>
        <dbReference type="ChEBI" id="CHEBI:57920"/>
        <dbReference type="ChEBI" id="CHEBI:65070"/>
        <dbReference type="EC" id="4.1.1.96"/>
    </reaction>
</comment>
<evidence type="ECO:0000256" key="6">
    <source>
        <dbReference type="ARBA" id="ARBA00023066"/>
    </source>
</evidence>
<organism evidence="12 13">
    <name type="scientific">Rarispira pelagica</name>
    <dbReference type="NCBI Taxonomy" id="3141764"/>
    <lineage>
        <taxon>Bacteria</taxon>
        <taxon>Pseudomonadati</taxon>
        <taxon>Spirochaetota</taxon>
        <taxon>Spirochaetia</taxon>
        <taxon>Winmispirales</taxon>
        <taxon>Winmispiraceae</taxon>
        <taxon>Rarispira</taxon>
    </lineage>
</organism>
<dbReference type="PANTHER" id="PTHR43727:SF1">
    <property type="entry name" value="CARBOXYNORSPERMIDINE_CARBOXYSPERMIDINE DECARBOXYLASE"/>
    <property type="match status" value="1"/>
</dbReference>
<dbReference type="InterPro" id="IPR022643">
    <property type="entry name" value="De-COase2_C"/>
</dbReference>
<evidence type="ECO:0000256" key="3">
    <source>
        <dbReference type="ARBA" id="ARBA00013633"/>
    </source>
</evidence>
<proteinExistence type="inferred from homology"/>
<dbReference type="SUPFAM" id="SSF50621">
    <property type="entry name" value="Alanine racemase C-terminal domain-like"/>
    <property type="match status" value="1"/>
</dbReference>
<comment type="cofactor">
    <cofactor evidence="1">
        <name>pyridoxal 5'-phosphate</name>
        <dbReference type="ChEBI" id="CHEBI:597326"/>
    </cofactor>
</comment>
<dbReference type="NCBIfam" id="TIGR01047">
    <property type="entry name" value="nspC"/>
    <property type="match status" value="1"/>
</dbReference>
<evidence type="ECO:0000256" key="2">
    <source>
        <dbReference type="ARBA" id="ARBA00012259"/>
    </source>
</evidence>
<evidence type="ECO:0000256" key="7">
    <source>
        <dbReference type="ARBA" id="ARBA00023239"/>
    </source>
</evidence>
<keyword evidence="4" id="KW-0210">Decarboxylase</keyword>
<keyword evidence="5" id="KW-0663">Pyridoxal phosphate</keyword>
<dbReference type="PANTHER" id="PTHR43727">
    <property type="entry name" value="DIAMINOPIMELATE DECARBOXYLASE"/>
    <property type="match status" value="1"/>
</dbReference>
<name>A0ABU9UA41_9SPIR</name>
<dbReference type="RefSeq" id="WP_420068971.1">
    <property type="nucleotide sequence ID" value="NZ_JBCHKQ010000001.1"/>
</dbReference>
<dbReference type="GO" id="GO:0016829">
    <property type="term" value="F:lyase activity"/>
    <property type="evidence" value="ECO:0007669"/>
    <property type="project" value="UniProtKB-KW"/>
</dbReference>
<evidence type="ECO:0000256" key="1">
    <source>
        <dbReference type="ARBA" id="ARBA00001933"/>
    </source>
</evidence>
<dbReference type="InterPro" id="IPR009006">
    <property type="entry name" value="Ala_racemase/Decarboxylase_C"/>
</dbReference>
<dbReference type="EC" id="4.1.1.96" evidence="2"/>
<evidence type="ECO:0000256" key="9">
    <source>
        <dbReference type="ARBA" id="ARBA00047351"/>
    </source>
</evidence>
<dbReference type="SUPFAM" id="SSF51419">
    <property type="entry name" value="PLP-binding barrel"/>
    <property type="match status" value="1"/>
</dbReference>
<evidence type="ECO:0000256" key="8">
    <source>
        <dbReference type="ARBA" id="ARBA00025802"/>
    </source>
</evidence>